<evidence type="ECO:0000313" key="3">
    <source>
        <dbReference type="Proteomes" id="UP000887116"/>
    </source>
</evidence>
<dbReference type="OrthoDB" id="6753189at2759"/>
<protein>
    <submittedName>
        <fullName evidence="2">DUF4817 domain-containing protein</fullName>
    </submittedName>
</protein>
<dbReference type="AlphaFoldDB" id="A0A8X6FB90"/>
<proteinExistence type="predicted"/>
<name>A0A8X6FB90_TRICU</name>
<dbReference type="PANTHER" id="PTHR47326:SF1">
    <property type="entry name" value="HTH PSQ-TYPE DOMAIN-CONTAINING PROTEIN"/>
    <property type="match status" value="1"/>
</dbReference>
<evidence type="ECO:0000256" key="1">
    <source>
        <dbReference type="SAM" id="MobiDB-lite"/>
    </source>
</evidence>
<comment type="caution">
    <text evidence="2">The sequence shown here is derived from an EMBL/GenBank/DDBJ whole genome shotgun (WGS) entry which is preliminary data.</text>
</comment>
<feature type="compositionally biased region" description="Polar residues" evidence="1">
    <location>
        <begin position="1"/>
        <end position="23"/>
    </location>
</feature>
<dbReference type="Proteomes" id="UP000887116">
    <property type="component" value="Unassembled WGS sequence"/>
</dbReference>
<keyword evidence="3" id="KW-1185">Reference proteome</keyword>
<organism evidence="2 3">
    <name type="scientific">Trichonephila clavata</name>
    <name type="common">Joro spider</name>
    <name type="synonym">Nephila clavata</name>
    <dbReference type="NCBI Taxonomy" id="2740835"/>
    <lineage>
        <taxon>Eukaryota</taxon>
        <taxon>Metazoa</taxon>
        <taxon>Ecdysozoa</taxon>
        <taxon>Arthropoda</taxon>
        <taxon>Chelicerata</taxon>
        <taxon>Arachnida</taxon>
        <taxon>Araneae</taxon>
        <taxon>Araneomorphae</taxon>
        <taxon>Entelegynae</taxon>
        <taxon>Araneoidea</taxon>
        <taxon>Nephilidae</taxon>
        <taxon>Trichonephila</taxon>
    </lineage>
</organism>
<feature type="region of interest" description="Disordered" evidence="1">
    <location>
        <begin position="1"/>
        <end position="38"/>
    </location>
</feature>
<gene>
    <name evidence="2" type="primary">X975_18776</name>
    <name evidence="2" type="ORF">TNCT_294441</name>
</gene>
<sequence>MTRQIRSYNTDQRSHRNMGSQTPVEGARTTRGRCGADTSRAKGDLIHLSRGYVGRNMASYTHRELAGMHLVYGKANCNGREALRMYCQKYPIRKMHSRSFFATIHRSLCETCSLDVHKPDSARQRISRTVDAEERVVHALQRNPSTSIRVVSRETHIPQTIVWCIVHEEGVYPYHLQRVQALQPEDYSSRMDYERCGSASQLRPHVPMQFFILVV</sequence>
<accession>A0A8X6FB90</accession>
<reference evidence="2" key="1">
    <citation type="submission" date="2020-07" db="EMBL/GenBank/DDBJ databases">
        <title>Multicomponent nature underlies the extraordinary mechanical properties of spider dragline silk.</title>
        <authorList>
            <person name="Kono N."/>
            <person name="Nakamura H."/>
            <person name="Mori M."/>
            <person name="Yoshida Y."/>
            <person name="Ohtoshi R."/>
            <person name="Malay A.D."/>
            <person name="Moran D.A.P."/>
            <person name="Tomita M."/>
            <person name="Numata K."/>
            <person name="Arakawa K."/>
        </authorList>
    </citation>
    <scope>NUCLEOTIDE SEQUENCE</scope>
</reference>
<dbReference type="EMBL" id="BMAO01021418">
    <property type="protein sequence ID" value="GFQ74384.1"/>
    <property type="molecule type" value="Genomic_DNA"/>
</dbReference>
<evidence type="ECO:0000313" key="2">
    <source>
        <dbReference type="EMBL" id="GFQ74384.1"/>
    </source>
</evidence>
<dbReference type="PANTHER" id="PTHR47326">
    <property type="entry name" value="TRANSPOSABLE ELEMENT TC3 TRANSPOSASE-LIKE PROTEIN"/>
    <property type="match status" value="1"/>
</dbReference>